<evidence type="ECO:0000313" key="2">
    <source>
        <dbReference type="Proteomes" id="UP001055879"/>
    </source>
</evidence>
<gene>
    <name evidence="1" type="ORF">L6452_14484</name>
</gene>
<keyword evidence="2" id="KW-1185">Reference proteome</keyword>
<organism evidence="1 2">
    <name type="scientific">Arctium lappa</name>
    <name type="common">Greater burdock</name>
    <name type="synonym">Lappa major</name>
    <dbReference type="NCBI Taxonomy" id="4217"/>
    <lineage>
        <taxon>Eukaryota</taxon>
        <taxon>Viridiplantae</taxon>
        <taxon>Streptophyta</taxon>
        <taxon>Embryophyta</taxon>
        <taxon>Tracheophyta</taxon>
        <taxon>Spermatophyta</taxon>
        <taxon>Magnoliopsida</taxon>
        <taxon>eudicotyledons</taxon>
        <taxon>Gunneridae</taxon>
        <taxon>Pentapetalae</taxon>
        <taxon>asterids</taxon>
        <taxon>campanulids</taxon>
        <taxon>Asterales</taxon>
        <taxon>Asteraceae</taxon>
        <taxon>Carduoideae</taxon>
        <taxon>Cardueae</taxon>
        <taxon>Arctiinae</taxon>
        <taxon>Arctium</taxon>
    </lineage>
</organism>
<dbReference type="EMBL" id="CM042050">
    <property type="protein sequence ID" value="KAI3735000.1"/>
    <property type="molecule type" value="Genomic_DNA"/>
</dbReference>
<proteinExistence type="predicted"/>
<protein>
    <submittedName>
        <fullName evidence="1">Uncharacterized protein</fullName>
    </submittedName>
</protein>
<evidence type="ECO:0000313" key="1">
    <source>
        <dbReference type="EMBL" id="KAI3735000.1"/>
    </source>
</evidence>
<accession>A0ACB9CL82</accession>
<name>A0ACB9CL82_ARCLA</name>
<reference evidence="1 2" key="2">
    <citation type="journal article" date="2022" name="Mol. Ecol. Resour.">
        <title>The genomes of chicory, endive, great burdock and yacon provide insights into Asteraceae paleo-polyploidization history and plant inulin production.</title>
        <authorList>
            <person name="Fan W."/>
            <person name="Wang S."/>
            <person name="Wang H."/>
            <person name="Wang A."/>
            <person name="Jiang F."/>
            <person name="Liu H."/>
            <person name="Zhao H."/>
            <person name="Xu D."/>
            <person name="Zhang Y."/>
        </authorList>
    </citation>
    <scope>NUCLEOTIDE SEQUENCE [LARGE SCALE GENOMIC DNA]</scope>
    <source>
        <strain evidence="2">cv. Niubang</strain>
    </source>
</reference>
<comment type="caution">
    <text evidence="1">The sequence shown here is derived from an EMBL/GenBank/DDBJ whole genome shotgun (WGS) entry which is preliminary data.</text>
</comment>
<dbReference type="Proteomes" id="UP001055879">
    <property type="component" value="Linkage Group LG04"/>
</dbReference>
<sequence>MNIANILILLLPLFFAVPIQSSSSPPHFLKSFTQNSGNETINDAPQQYFEVKRPLPTDAITPACSVSALTYSFGNTYGSPPVTVDYIPPPVTCQWSLAVLEFRAECKGEQYDRIAGVWIDGVELLRTSTPQPTEDGIFWNVRKDVTRYSSILSPSQDDDDHTLSVMLENIVNDEFTGVIHVNVSFLFYSDDDVRVPLSVVSGDSEAQRLNRKLISVQTHENVDKIELDRVLNLLYSYDKPADLILPISGDLDEGFWFRIQNESDVETKNVQISQKTYKAVLELYVSFHGDDEFWYMNPSDSYIEANHLATGRAHGAYREVLVTIDRKLVGSVIPFPVIFTGGINPLFWEPVVSIGAFDLPSYDIDLTPFLGLLSDNKSHSIGLQVADGISFWLVDANLHLWLDHSNVKAETLKHKVPSMEVHRHNQFQQLDGEFELEGERESVAKGSVTSSFGNIKSEYTDKLKFKSKLKFKDQGTRKQLNQRIKRKSKIRITDENDKLIQSLQVEITYPLKINIETGPGSDADTSVMNTTVVQERNEKFNGVNDSRVLNQSQNCTGSMVVKGNAVLSGSADNHQSYDYKDRFGCYSRKVDVIGGDVVADVASAVCA</sequence>
<reference evidence="2" key="1">
    <citation type="journal article" date="2022" name="Mol. Ecol. Resour.">
        <title>The genomes of chicory, endive, great burdock and yacon provide insights into Asteraceae palaeo-polyploidization history and plant inulin production.</title>
        <authorList>
            <person name="Fan W."/>
            <person name="Wang S."/>
            <person name="Wang H."/>
            <person name="Wang A."/>
            <person name="Jiang F."/>
            <person name="Liu H."/>
            <person name="Zhao H."/>
            <person name="Xu D."/>
            <person name="Zhang Y."/>
        </authorList>
    </citation>
    <scope>NUCLEOTIDE SEQUENCE [LARGE SCALE GENOMIC DNA]</scope>
    <source>
        <strain evidence="2">cv. Niubang</strain>
    </source>
</reference>